<evidence type="ECO:0000256" key="6">
    <source>
        <dbReference type="ARBA" id="ARBA00023015"/>
    </source>
</evidence>
<evidence type="ECO:0000259" key="11">
    <source>
        <dbReference type="Pfam" id="PF10099"/>
    </source>
</evidence>
<dbReference type="AlphaFoldDB" id="A0A7Y9RU58"/>
<comment type="subcellular location">
    <subcellularLocation>
        <location evidence="2">Cell membrane</location>
    </subcellularLocation>
    <subcellularLocation>
        <location evidence="1">Membrane</location>
        <topology evidence="1">Single-pass membrane protein</topology>
    </subcellularLocation>
</comment>
<protein>
    <recommendedName>
        <fullName evidence="10">Regulator of SigK</fullName>
    </recommendedName>
    <alternativeName>
        <fullName evidence="9">Sigma-K anti-sigma factor RskA</fullName>
    </alternativeName>
</protein>
<evidence type="ECO:0000256" key="1">
    <source>
        <dbReference type="ARBA" id="ARBA00004167"/>
    </source>
</evidence>
<dbReference type="Gene3D" id="1.10.10.1320">
    <property type="entry name" value="Anti-sigma factor, zinc-finger domain"/>
    <property type="match status" value="1"/>
</dbReference>
<evidence type="ECO:0000259" key="12">
    <source>
        <dbReference type="Pfam" id="PF13490"/>
    </source>
</evidence>
<evidence type="ECO:0000313" key="14">
    <source>
        <dbReference type="Proteomes" id="UP000544110"/>
    </source>
</evidence>
<evidence type="ECO:0000313" key="13">
    <source>
        <dbReference type="EMBL" id="NYG54035.1"/>
    </source>
</evidence>
<evidence type="ECO:0000256" key="4">
    <source>
        <dbReference type="ARBA" id="ARBA00022692"/>
    </source>
</evidence>
<dbReference type="Pfam" id="PF13490">
    <property type="entry name" value="zf-HC2"/>
    <property type="match status" value="1"/>
</dbReference>
<evidence type="ECO:0000256" key="9">
    <source>
        <dbReference type="ARBA" id="ARBA00029829"/>
    </source>
</evidence>
<accession>A0A7Y9RU58</accession>
<dbReference type="InterPro" id="IPR018764">
    <property type="entry name" value="RskA_C"/>
</dbReference>
<dbReference type="GO" id="GO:0006417">
    <property type="term" value="P:regulation of translation"/>
    <property type="evidence" value="ECO:0007669"/>
    <property type="project" value="TreeGrafter"/>
</dbReference>
<dbReference type="Pfam" id="PF10099">
    <property type="entry name" value="RskA_C"/>
    <property type="match status" value="1"/>
</dbReference>
<comment type="caution">
    <text evidence="13">The sequence shown here is derived from an EMBL/GenBank/DDBJ whole genome shotgun (WGS) entry which is preliminary data.</text>
</comment>
<evidence type="ECO:0000256" key="10">
    <source>
        <dbReference type="ARBA" id="ARBA00030803"/>
    </source>
</evidence>
<keyword evidence="14" id="KW-1185">Reference proteome</keyword>
<keyword evidence="4" id="KW-0812">Transmembrane</keyword>
<dbReference type="InterPro" id="IPR041916">
    <property type="entry name" value="Anti_sigma_zinc_sf"/>
</dbReference>
<feature type="domain" description="Putative zinc-finger" evidence="12">
    <location>
        <begin position="8"/>
        <end position="40"/>
    </location>
</feature>
<dbReference type="GO" id="GO:0005886">
    <property type="term" value="C:plasma membrane"/>
    <property type="evidence" value="ECO:0007669"/>
    <property type="project" value="UniProtKB-SubCell"/>
</dbReference>
<gene>
    <name evidence="13" type="ORF">BJ989_000339</name>
</gene>
<keyword evidence="3" id="KW-1003">Cell membrane</keyword>
<evidence type="ECO:0000256" key="2">
    <source>
        <dbReference type="ARBA" id="ARBA00004236"/>
    </source>
</evidence>
<keyword evidence="8" id="KW-0804">Transcription</keyword>
<organism evidence="13 14">
    <name type="scientific">Nocardioides perillae</name>
    <dbReference type="NCBI Taxonomy" id="1119534"/>
    <lineage>
        <taxon>Bacteria</taxon>
        <taxon>Bacillati</taxon>
        <taxon>Actinomycetota</taxon>
        <taxon>Actinomycetes</taxon>
        <taxon>Propionibacteriales</taxon>
        <taxon>Nocardioidaceae</taxon>
        <taxon>Nocardioides</taxon>
    </lineage>
</organism>
<evidence type="ECO:0000256" key="5">
    <source>
        <dbReference type="ARBA" id="ARBA00022989"/>
    </source>
</evidence>
<feature type="domain" description="Anti-sigma K factor RskA C-terminal" evidence="11">
    <location>
        <begin position="141"/>
        <end position="277"/>
    </location>
</feature>
<dbReference type="Proteomes" id="UP000544110">
    <property type="component" value="Unassembled WGS sequence"/>
</dbReference>
<sequence>MTNPAPADVHALVGAYAIDALDGDERTDFEAHLAACGECQAEVASLREAASALPATTELRAPAQVRARLLASLGAQDPAPVRTAAPAAGARAAGTTVASTPAATAPVVQPVATHEVPLPAATAFGDDVVVLPKRKVRLAALAVAASIVAAAAVGSTIVDELQHDDPPPAAAPSLADRILAAEDAEEVAITFDDGAKATVVRSSALGRALIVTENMPAPPPDSVYQLWFEDKEEGMVSAGVMPTVSDQTFLLQGRAQDANAVGITVEPAGGSVLPSTQQTVALFEFDPAGA</sequence>
<keyword evidence="6" id="KW-0805">Transcription regulation</keyword>
<dbReference type="PANTHER" id="PTHR37461">
    <property type="entry name" value="ANTI-SIGMA-K FACTOR RSKA"/>
    <property type="match status" value="1"/>
</dbReference>
<evidence type="ECO:0000256" key="3">
    <source>
        <dbReference type="ARBA" id="ARBA00022475"/>
    </source>
</evidence>
<keyword evidence="7" id="KW-0472">Membrane</keyword>
<dbReference type="PANTHER" id="PTHR37461:SF1">
    <property type="entry name" value="ANTI-SIGMA-K FACTOR RSKA"/>
    <property type="match status" value="1"/>
</dbReference>
<dbReference type="InterPro" id="IPR027383">
    <property type="entry name" value="Znf_put"/>
</dbReference>
<dbReference type="EMBL" id="JACCAC010000001">
    <property type="protein sequence ID" value="NYG54035.1"/>
    <property type="molecule type" value="Genomic_DNA"/>
</dbReference>
<keyword evidence="5" id="KW-1133">Transmembrane helix</keyword>
<evidence type="ECO:0000256" key="7">
    <source>
        <dbReference type="ARBA" id="ARBA00023136"/>
    </source>
</evidence>
<reference evidence="13 14" key="1">
    <citation type="submission" date="2020-07" db="EMBL/GenBank/DDBJ databases">
        <title>Sequencing the genomes of 1000 actinobacteria strains.</title>
        <authorList>
            <person name="Klenk H.-P."/>
        </authorList>
    </citation>
    <scope>NUCLEOTIDE SEQUENCE [LARGE SCALE GENOMIC DNA]</scope>
    <source>
        <strain evidence="13 14">DSM 24552</strain>
    </source>
</reference>
<name>A0A7Y9RU58_9ACTN</name>
<dbReference type="InterPro" id="IPR051474">
    <property type="entry name" value="Anti-sigma-K/W_factor"/>
</dbReference>
<dbReference type="RefSeq" id="WP_179516741.1">
    <property type="nucleotide sequence ID" value="NZ_JACCAC010000001.1"/>
</dbReference>
<proteinExistence type="predicted"/>
<evidence type="ECO:0000256" key="8">
    <source>
        <dbReference type="ARBA" id="ARBA00023163"/>
    </source>
</evidence>
<dbReference type="GO" id="GO:0016989">
    <property type="term" value="F:sigma factor antagonist activity"/>
    <property type="evidence" value="ECO:0007669"/>
    <property type="project" value="TreeGrafter"/>
</dbReference>